<evidence type="ECO:0000256" key="5">
    <source>
        <dbReference type="ARBA" id="ARBA00023002"/>
    </source>
</evidence>
<dbReference type="InterPro" id="IPR006091">
    <property type="entry name" value="Acyl-CoA_Oxase/DH_mid-dom"/>
</dbReference>
<dbReference type="Pfam" id="PF02770">
    <property type="entry name" value="Acyl-CoA_dh_M"/>
    <property type="match status" value="1"/>
</dbReference>
<dbReference type="InterPro" id="IPR006089">
    <property type="entry name" value="Acyl-CoA_DH_CS"/>
</dbReference>
<dbReference type="InterPro" id="IPR025878">
    <property type="entry name" value="Acyl-CoA_dh-like_C_dom"/>
</dbReference>
<evidence type="ECO:0000313" key="15">
    <source>
        <dbReference type="EMBL" id="MBK8572711.1"/>
    </source>
</evidence>
<name>A0A936F2B4_9BACT</name>
<keyword evidence="5 10" id="KW-0560">Oxidoreductase</keyword>
<protein>
    <recommendedName>
        <fullName evidence="9">3-methylmercaptopropionyl-CoA dehydrogenase</fullName>
        <ecNumber evidence="8">1.3.99.41</ecNumber>
    </recommendedName>
</protein>
<comment type="caution">
    <text evidence="15">The sequence shown here is derived from an EMBL/GenBank/DDBJ whole genome shotgun (WGS) entry which is preliminary data.</text>
</comment>
<dbReference type="InterPro" id="IPR009075">
    <property type="entry name" value="AcylCo_DH/oxidase_C"/>
</dbReference>
<dbReference type="EMBL" id="JADKCH010000007">
    <property type="protein sequence ID" value="MBK8572711.1"/>
    <property type="molecule type" value="Genomic_DNA"/>
</dbReference>
<dbReference type="InterPro" id="IPR046373">
    <property type="entry name" value="Acyl-CoA_Oxase/DH_mid-dom_sf"/>
</dbReference>
<dbReference type="Gene3D" id="1.10.540.10">
    <property type="entry name" value="Acyl-CoA dehydrogenase/oxidase, N-terminal domain"/>
    <property type="match status" value="1"/>
</dbReference>
<evidence type="ECO:0000256" key="3">
    <source>
        <dbReference type="ARBA" id="ARBA00022630"/>
    </source>
</evidence>
<dbReference type="Gene3D" id="2.40.110.10">
    <property type="entry name" value="Butyryl-CoA Dehydrogenase, subunit A, domain 2"/>
    <property type="match status" value="1"/>
</dbReference>
<keyword evidence="4 10" id="KW-0274">FAD</keyword>
<dbReference type="PANTHER" id="PTHR42803">
    <property type="entry name" value="ACYL-COA DEHYDROGENASE"/>
    <property type="match status" value="1"/>
</dbReference>
<evidence type="ECO:0000256" key="6">
    <source>
        <dbReference type="ARBA" id="ARBA00051388"/>
    </source>
</evidence>
<dbReference type="InterPro" id="IPR036250">
    <property type="entry name" value="AcylCo_DH-like_C"/>
</dbReference>
<feature type="domain" description="Acyl-CoA oxidase/dehydrogenase middle" evidence="12">
    <location>
        <begin position="161"/>
        <end position="268"/>
    </location>
</feature>
<evidence type="ECO:0000256" key="9">
    <source>
        <dbReference type="ARBA" id="ARBA00069043"/>
    </source>
</evidence>
<dbReference type="Proteomes" id="UP000709959">
    <property type="component" value="Unassembled WGS sequence"/>
</dbReference>
<reference evidence="15 16" key="1">
    <citation type="submission" date="2020-10" db="EMBL/GenBank/DDBJ databases">
        <title>Connecting structure to function with the recovery of over 1000 high-quality activated sludge metagenome-assembled genomes encoding full-length rRNA genes using long-read sequencing.</title>
        <authorList>
            <person name="Singleton C.M."/>
            <person name="Petriglieri F."/>
            <person name="Kristensen J.M."/>
            <person name="Kirkegaard R.H."/>
            <person name="Michaelsen T.Y."/>
            <person name="Andersen M.H."/>
            <person name="Karst S.M."/>
            <person name="Dueholm M.S."/>
            <person name="Nielsen P.H."/>
            <person name="Albertsen M."/>
        </authorList>
    </citation>
    <scope>NUCLEOTIDE SEQUENCE [LARGE SCALE GENOMIC DNA]</scope>
    <source>
        <strain evidence="15">OdNE_18-Q3-R46-58_MAXAC.008</strain>
    </source>
</reference>
<dbReference type="EC" id="1.3.99.41" evidence="8"/>
<dbReference type="FunFam" id="2.40.110.10:FF:000031">
    <property type="entry name" value="Acyl-CoA dehydrogenase, putative"/>
    <property type="match status" value="1"/>
</dbReference>
<comment type="similarity">
    <text evidence="2 10">Belongs to the acyl-CoA dehydrogenase family.</text>
</comment>
<evidence type="ECO:0000256" key="4">
    <source>
        <dbReference type="ARBA" id="ARBA00022827"/>
    </source>
</evidence>
<comment type="function">
    <text evidence="7">Involved in the assimilation of dimethylsulphoniopropionate (DMSP), an important compound in the fixation of carbon in marine phytoplankton, by mediating the conversion of 3-(methylthio)propanoyl-CoA (MMPA-CoA) to 3-(methylthio)acryloyl-CoA (MTA-CoA).</text>
</comment>
<evidence type="ECO:0000256" key="7">
    <source>
        <dbReference type="ARBA" id="ARBA00058683"/>
    </source>
</evidence>
<evidence type="ECO:0000259" key="12">
    <source>
        <dbReference type="Pfam" id="PF02770"/>
    </source>
</evidence>
<dbReference type="SUPFAM" id="SSF56645">
    <property type="entry name" value="Acyl-CoA dehydrogenase NM domain-like"/>
    <property type="match status" value="1"/>
</dbReference>
<evidence type="ECO:0000313" key="16">
    <source>
        <dbReference type="Proteomes" id="UP000709959"/>
    </source>
</evidence>
<organism evidence="15 16">
    <name type="scientific">Candidatus Geothrix odensensis</name>
    <dbReference type="NCBI Taxonomy" id="2954440"/>
    <lineage>
        <taxon>Bacteria</taxon>
        <taxon>Pseudomonadati</taxon>
        <taxon>Acidobacteriota</taxon>
        <taxon>Holophagae</taxon>
        <taxon>Holophagales</taxon>
        <taxon>Holophagaceae</taxon>
        <taxon>Geothrix</taxon>
    </lineage>
</organism>
<comment type="cofactor">
    <cofactor evidence="1 10">
        <name>FAD</name>
        <dbReference type="ChEBI" id="CHEBI:57692"/>
    </cofactor>
</comment>
<dbReference type="GO" id="GO:0050660">
    <property type="term" value="F:flavin adenine dinucleotide binding"/>
    <property type="evidence" value="ECO:0007669"/>
    <property type="project" value="InterPro"/>
</dbReference>
<dbReference type="PROSITE" id="PS00072">
    <property type="entry name" value="ACYL_COA_DH_1"/>
    <property type="match status" value="1"/>
</dbReference>
<dbReference type="Pfam" id="PF00441">
    <property type="entry name" value="Acyl-CoA_dh_1"/>
    <property type="match status" value="1"/>
</dbReference>
<comment type="catalytic activity">
    <reaction evidence="6">
        <text>3-(methylsulfanyl)propanoyl-CoA + oxidized [electron-transfer flavoprotein] + H(+) = 3-(methylsulfanyl)acryloyl-CoA + reduced [electron-transfer flavoprotein]</text>
        <dbReference type="Rhea" id="RHEA:52612"/>
        <dbReference type="Rhea" id="RHEA-COMP:10685"/>
        <dbReference type="Rhea" id="RHEA-COMP:10686"/>
        <dbReference type="ChEBI" id="CHEBI:15378"/>
        <dbReference type="ChEBI" id="CHEBI:57692"/>
        <dbReference type="ChEBI" id="CHEBI:58307"/>
        <dbReference type="ChEBI" id="CHEBI:82815"/>
        <dbReference type="ChEBI" id="CHEBI:84994"/>
        <dbReference type="EC" id="1.3.99.41"/>
    </reaction>
    <physiologicalReaction direction="left-to-right" evidence="6">
        <dbReference type="Rhea" id="RHEA:52613"/>
    </physiologicalReaction>
</comment>
<dbReference type="Gene3D" id="1.20.140.10">
    <property type="entry name" value="Butyryl-CoA Dehydrogenase, subunit A, domain 3"/>
    <property type="match status" value="1"/>
</dbReference>
<dbReference type="AlphaFoldDB" id="A0A936F2B4"/>
<evidence type="ECO:0000259" key="13">
    <source>
        <dbReference type="Pfam" id="PF02771"/>
    </source>
</evidence>
<evidence type="ECO:0000256" key="2">
    <source>
        <dbReference type="ARBA" id="ARBA00009347"/>
    </source>
</evidence>
<feature type="domain" description="Acyl-CoA dehydrogenase/oxidase N-terminal" evidence="13">
    <location>
        <begin position="72"/>
        <end position="156"/>
    </location>
</feature>
<evidence type="ECO:0000259" key="11">
    <source>
        <dbReference type="Pfam" id="PF00441"/>
    </source>
</evidence>
<dbReference type="Pfam" id="PF02771">
    <property type="entry name" value="Acyl-CoA_dh_N"/>
    <property type="match status" value="1"/>
</dbReference>
<dbReference type="Pfam" id="PF12806">
    <property type="entry name" value="Acyl-CoA_dh_C"/>
    <property type="match status" value="1"/>
</dbReference>
<dbReference type="GO" id="GO:0003995">
    <property type="term" value="F:acyl-CoA dehydrogenase activity"/>
    <property type="evidence" value="ECO:0007669"/>
    <property type="project" value="InterPro"/>
</dbReference>
<proteinExistence type="inferred from homology"/>
<dbReference type="InterPro" id="IPR013786">
    <property type="entry name" value="AcylCoA_DH/ox_N"/>
</dbReference>
<sequence>MKYLDDDRDIRFNLFEWLDLEPLLNSGPYEEIDRDQLGMVLDEALKVARGSIAACNETGDRVGARFDHGKVELPEGFAGAFRDLAEGGWISATMSPEFGGMGLPESVGAGISEFLMGANTALGLKALLTRGAAHLIETFGSDELKGTFCERMYSGEWTGTMCLTEAGAGSDLGALNTKAVPQADGSYLITGEKIFITSGDHELTSNIIHAVLARTPGAPAGPKGISLFVVPKVRVNADGSLGAANDVACAGIEHKLGIHGSPTCSLVFGSTTGSQGFLLGEENQGLAHMFQMMNAARWEVGVQGLSNASAAHQAALAYAKERLQGRGPSAGKTSGQSLIIEHPDIRRSLLLQSAYVQAMRALVTYTAWCMDMAHVSEGDERDRWQGLVELLTPISKAWCSDWGFRVTEWALQVYGGYGYTMDYPAEQYLRDCKIASIYEGTNGIQALDLVGRKFRMQEGRPVKALLKLATDAAQSLVGDPVLGPSARQLGEAVKAMGAVLTQIPTRDNAALLTLLNAVPILDMLGHVVGGYLLLQQAGVAQGKAQALLAERGVDPSDPAAVRAHLAGSREAAFYQNKVQAAIHFAHRGLPLVAAHAVGLLAGETAPMEAVF</sequence>
<evidence type="ECO:0000256" key="10">
    <source>
        <dbReference type="RuleBase" id="RU362125"/>
    </source>
</evidence>
<dbReference type="InterPro" id="IPR052166">
    <property type="entry name" value="Diverse_Acyl-CoA_DH"/>
</dbReference>
<dbReference type="SUPFAM" id="SSF47203">
    <property type="entry name" value="Acyl-CoA dehydrogenase C-terminal domain-like"/>
    <property type="match status" value="1"/>
</dbReference>
<evidence type="ECO:0000256" key="1">
    <source>
        <dbReference type="ARBA" id="ARBA00001974"/>
    </source>
</evidence>
<dbReference type="PANTHER" id="PTHR42803:SF1">
    <property type="entry name" value="BROAD-SPECIFICITY LINEAR ACYL-COA DEHYDROGENASE FADE5"/>
    <property type="match status" value="1"/>
</dbReference>
<feature type="domain" description="Acyl-CoA dehydrogenase/oxidase C-terminal" evidence="11">
    <location>
        <begin position="283"/>
        <end position="448"/>
    </location>
</feature>
<gene>
    <name evidence="15" type="ORF">IPN91_08700</name>
</gene>
<dbReference type="InterPro" id="IPR009100">
    <property type="entry name" value="AcylCoA_DH/oxidase_NM_dom_sf"/>
</dbReference>
<accession>A0A936F2B4</accession>
<feature type="domain" description="Acetyl-CoA dehydrogenase-like C-terminal" evidence="14">
    <location>
        <begin position="479"/>
        <end position="608"/>
    </location>
</feature>
<dbReference type="InterPro" id="IPR037069">
    <property type="entry name" value="AcylCoA_DH/ox_N_sf"/>
</dbReference>
<evidence type="ECO:0000256" key="8">
    <source>
        <dbReference type="ARBA" id="ARBA00066694"/>
    </source>
</evidence>
<keyword evidence="3 10" id="KW-0285">Flavoprotein</keyword>
<evidence type="ECO:0000259" key="14">
    <source>
        <dbReference type="Pfam" id="PF12806"/>
    </source>
</evidence>